<dbReference type="EC" id="2.1.1.386" evidence="11"/>
<accession>A0A9P6ES26</accession>
<dbReference type="InterPro" id="IPR029063">
    <property type="entry name" value="SAM-dependent_MTases_sf"/>
</dbReference>
<evidence type="ECO:0000256" key="13">
    <source>
        <dbReference type="SAM" id="MobiDB-lite"/>
    </source>
</evidence>
<comment type="similarity">
    <text evidence="2">Belongs to the methyltransferase superfamily. HEN1 family.</text>
</comment>
<keyword evidence="8" id="KW-0460">Magnesium</keyword>
<evidence type="ECO:0000313" key="15">
    <source>
        <dbReference type="Proteomes" id="UP000807306"/>
    </source>
</evidence>
<organism evidence="14 15">
    <name type="scientific">Crepidotus variabilis</name>
    <dbReference type="NCBI Taxonomy" id="179855"/>
    <lineage>
        <taxon>Eukaryota</taxon>
        <taxon>Fungi</taxon>
        <taxon>Dikarya</taxon>
        <taxon>Basidiomycota</taxon>
        <taxon>Agaricomycotina</taxon>
        <taxon>Agaricomycetes</taxon>
        <taxon>Agaricomycetidae</taxon>
        <taxon>Agaricales</taxon>
        <taxon>Agaricineae</taxon>
        <taxon>Crepidotaceae</taxon>
        <taxon>Crepidotus</taxon>
    </lineage>
</organism>
<evidence type="ECO:0000256" key="6">
    <source>
        <dbReference type="ARBA" id="ARBA00022691"/>
    </source>
</evidence>
<dbReference type="AlphaFoldDB" id="A0A9P6ES26"/>
<feature type="compositionally biased region" description="Acidic residues" evidence="13">
    <location>
        <begin position="508"/>
        <end position="534"/>
    </location>
</feature>
<protein>
    <recommendedName>
        <fullName evidence="3">Small RNA 2'-O-methyltransferase</fullName>
        <ecNumber evidence="11">2.1.1.386</ecNumber>
    </recommendedName>
</protein>
<dbReference type="GO" id="GO:0090486">
    <property type="term" value="F:small RNA 2'-O-methyltransferase activity"/>
    <property type="evidence" value="ECO:0007669"/>
    <property type="project" value="UniProtKB-EC"/>
</dbReference>
<evidence type="ECO:0000256" key="9">
    <source>
        <dbReference type="ARBA" id="ARBA00022884"/>
    </source>
</evidence>
<keyword evidence="15" id="KW-1185">Reference proteome</keyword>
<name>A0A9P6ES26_9AGAR</name>
<evidence type="ECO:0000256" key="2">
    <source>
        <dbReference type="ARBA" id="ARBA00009026"/>
    </source>
</evidence>
<evidence type="ECO:0000256" key="3">
    <source>
        <dbReference type="ARBA" id="ARBA00021330"/>
    </source>
</evidence>
<keyword evidence="5" id="KW-0808">Transferase</keyword>
<dbReference type="GO" id="GO:0001510">
    <property type="term" value="P:RNA methylation"/>
    <property type="evidence" value="ECO:0007669"/>
    <property type="project" value="InterPro"/>
</dbReference>
<dbReference type="GO" id="GO:0005737">
    <property type="term" value="C:cytoplasm"/>
    <property type="evidence" value="ECO:0007669"/>
    <property type="project" value="TreeGrafter"/>
</dbReference>
<keyword evidence="7" id="KW-0479">Metal-binding</keyword>
<evidence type="ECO:0000256" key="5">
    <source>
        <dbReference type="ARBA" id="ARBA00022679"/>
    </source>
</evidence>
<dbReference type="Gene3D" id="3.40.50.150">
    <property type="entry name" value="Vaccinia Virus protein VP39"/>
    <property type="match status" value="1"/>
</dbReference>
<keyword evidence="6" id="KW-0949">S-adenosyl-L-methionine</keyword>
<dbReference type="OrthoDB" id="2154311at2759"/>
<evidence type="ECO:0000256" key="10">
    <source>
        <dbReference type="ARBA" id="ARBA00023158"/>
    </source>
</evidence>
<dbReference type="PANTHER" id="PTHR21404:SF3">
    <property type="entry name" value="SMALL RNA 2'-O-METHYLTRANSFERASE"/>
    <property type="match status" value="1"/>
</dbReference>
<dbReference type="SUPFAM" id="SSF53335">
    <property type="entry name" value="S-adenosyl-L-methionine-dependent methyltransferases"/>
    <property type="match status" value="1"/>
</dbReference>
<gene>
    <name evidence="14" type="ORF">CPB83DRAFT_844740</name>
</gene>
<dbReference type="GO" id="GO:0005634">
    <property type="term" value="C:nucleus"/>
    <property type="evidence" value="ECO:0007669"/>
    <property type="project" value="TreeGrafter"/>
</dbReference>
<evidence type="ECO:0000256" key="1">
    <source>
        <dbReference type="ARBA" id="ARBA00001946"/>
    </source>
</evidence>
<evidence type="ECO:0000313" key="14">
    <source>
        <dbReference type="EMBL" id="KAF9533905.1"/>
    </source>
</evidence>
<dbReference type="InterPro" id="IPR026610">
    <property type="entry name" value="Hen1"/>
</dbReference>
<comment type="catalytic activity">
    <reaction evidence="12">
        <text>small RNA 3'-end nucleotide + S-adenosyl-L-methionine = small RNA 3'-end 2'-O-methylnucleotide + S-adenosyl-L-homocysteine + H(+)</text>
        <dbReference type="Rhea" id="RHEA:37887"/>
        <dbReference type="Rhea" id="RHEA-COMP:10415"/>
        <dbReference type="Rhea" id="RHEA-COMP:10416"/>
        <dbReference type="ChEBI" id="CHEBI:15378"/>
        <dbReference type="ChEBI" id="CHEBI:57856"/>
        <dbReference type="ChEBI" id="CHEBI:59789"/>
        <dbReference type="ChEBI" id="CHEBI:74896"/>
        <dbReference type="ChEBI" id="CHEBI:74898"/>
        <dbReference type="EC" id="2.1.1.386"/>
    </reaction>
</comment>
<evidence type="ECO:0000256" key="8">
    <source>
        <dbReference type="ARBA" id="ARBA00022842"/>
    </source>
</evidence>
<keyword evidence="10" id="KW-0943">RNA-mediated gene silencing</keyword>
<comment type="caution">
    <text evidence="14">The sequence shown here is derived from an EMBL/GenBank/DDBJ whole genome shotgun (WGS) entry which is preliminary data.</text>
</comment>
<sequence length="612" mass="67810">MTLTNLMAQQSAPDNTTHELRVTFYPELFLQRRVWILNFLRKEGITRVLDVGCGEGALLNTLCQPAPWLTPPPASVLPISLTSSLSCPPSPAVPTTFNSQQKAEHRKLPSPAYGYTDDDIPNLHICELHGIDISDEDLAFSVEATTPPESQEDAYSSSSSSPARIRSYSRGVQRWEELTAKVWKGGLEVPNDEFIDMECIVAMEVIEHLHPDVLAKFAPTLLGVYHPKYLLITTPSYTFNDRFLPPDAPMSSRTGYPDPTGRTERVFRHSDHKFEWTRGEFQAWCEDVAKEWGYEVNETSIGRAQEDDPWGRDDELQGATQVAAFYKIHTGMTDDKRSAKARTILSSLSTSPSQSHTLLSSFVHPANVAAKHPVPLADIAKLVKSTMEEFRLSFLRVEELWFEPDISELCGGWIEVLIRAVEESSELALKKDIDGVRKGRSMWSVELVDGLNSPYVSSGGEMVLRDDEETLEEAEEWRKRMSGGYDSLPDDWIPGESSYDASVTVVDEQSDPEDDTTGAEEGDVSAASDEEADSDTGYKGKRAWKNWSSSPKKKNGSKGGTVKADNSWYDQGAAQWDTEGGGGWGQVDHVPHSAISSTGGWDGDESNDETTS</sequence>
<feature type="region of interest" description="Disordered" evidence="13">
    <location>
        <begin position="476"/>
        <end position="612"/>
    </location>
</feature>
<dbReference type="GO" id="GO:0003723">
    <property type="term" value="F:RNA binding"/>
    <property type="evidence" value="ECO:0007669"/>
    <property type="project" value="UniProtKB-KW"/>
</dbReference>
<evidence type="ECO:0000256" key="12">
    <source>
        <dbReference type="ARBA" id="ARBA00048418"/>
    </source>
</evidence>
<evidence type="ECO:0000256" key="7">
    <source>
        <dbReference type="ARBA" id="ARBA00022723"/>
    </source>
</evidence>
<keyword evidence="4" id="KW-0489">Methyltransferase</keyword>
<dbReference type="EMBL" id="MU157827">
    <property type="protein sequence ID" value="KAF9533905.1"/>
    <property type="molecule type" value="Genomic_DNA"/>
</dbReference>
<dbReference type="GO" id="GO:0046872">
    <property type="term" value="F:metal ion binding"/>
    <property type="evidence" value="ECO:0007669"/>
    <property type="project" value="UniProtKB-KW"/>
</dbReference>
<comment type="cofactor">
    <cofactor evidence="1">
        <name>Mg(2+)</name>
        <dbReference type="ChEBI" id="CHEBI:18420"/>
    </cofactor>
</comment>
<proteinExistence type="inferred from homology"/>
<keyword evidence="9" id="KW-0694">RNA-binding</keyword>
<dbReference type="GO" id="GO:0030422">
    <property type="term" value="P:siRNA processing"/>
    <property type="evidence" value="ECO:0007669"/>
    <property type="project" value="TreeGrafter"/>
</dbReference>
<evidence type="ECO:0000256" key="11">
    <source>
        <dbReference type="ARBA" id="ARBA00035025"/>
    </source>
</evidence>
<feature type="compositionally biased region" description="Acidic residues" evidence="13">
    <location>
        <begin position="602"/>
        <end position="612"/>
    </location>
</feature>
<dbReference type="Proteomes" id="UP000807306">
    <property type="component" value="Unassembled WGS sequence"/>
</dbReference>
<reference evidence="14" key="1">
    <citation type="submission" date="2020-11" db="EMBL/GenBank/DDBJ databases">
        <authorList>
            <consortium name="DOE Joint Genome Institute"/>
            <person name="Ahrendt S."/>
            <person name="Riley R."/>
            <person name="Andreopoulos W."/>
            <person name="Labutti K."/>
            <person name="Pangilinan J."/>
            <person name="Ruiz-Duenas F.J."/>
            <person name="Barrasa J.M."/>
            <person name="Sanchez-Garcia M."/>
            <person name="Camarero S."/>
            <person name="Miyauchi S."/>
            <person name="Serrano A."/>
            <person name="Linde D."/>
            <person name="Babiker R."/>
            <person name="Drula E."/>
            <person name="Ayuso-Fernandez I."/>
            <person name="Pacheco R."/>
            <person name="Padilla G."/>
            <person name="Ferreira P."/>
            <person name="Barriuso J."/>
            <person name="Kellner H."/>
            <person name="Castanera R."/>
            <person name="Alfaro M."/>
            <person name="Ramirez L."/>
            <person name="Pisabarro A.G."/>
            <person name="Kuo A."/>
            <person name="Tritt A."/>
            <person name="Lipzen A."/>
            <person name="He G."/>
            <person name="Yan M."/>
            <person name="Ng V."/>
            <person name="Cullen D."/>
            <person name="Martin F."/>
            <person name="Rosso M.-N."/>
            <person name="Henrissat B."/>
            <person name="Hibbett D."/>
            <person name="Martinez A.T."/>
            <person name="Grigoriev I.V."/>
        </authorList>
    </citation>
    <scope>NUCLEOTIDE SEQUENCE</scope>
    <source>
        <strain evidence="14">CBS 506.95</strain>
    </source>
</reference>
<dbReference type="PANTHER" id="PTHR21404">
    <property type="entry name" value="HEN1"/>
    <property type="match status" value="1"/>
</dbReference>
<evidence type="ECO:0000256" key="4">
    <source>
        <dbReference type="ARBA" id="ARBA00022603"/>
    </source>
</evidence>